<protein>
    <submittedName>
        <fullName evidence="1">Uncharacterized protein</fullName>
    </submittedName>
</protein>
<name>A0A9X2HR88_9SPHN</name>
<evidence type="ECO:0000313" key="2">
    <source>
        <dbReference type="Proteomes" id="UP001139451"/>
    </source>
</evidence>
<dbReference type="EMBL" id="JAMLDX010000014">
    <property type="protein sequence ID" value="MCP3732048.1"/>
    <property type="molecule type" value="Genomic_DNA"/>
</dbReference>
<gene>
    <name evidence="1" type="ORF">M9978_16610</name>
</gene>
<reference evidence="1" key="1">
    <citation type="submission" date="2022-05" db="EMBL/GenBank/DDBJ databases">
        <title>Sphingomonas sp. strain MG17 Genome sequencing and assembly.</title>
        <authorList>
            <person name="Kim I."/>
        </authorList>
    </citation>
    <scope>NUCLEOTIDE SEQUENCE</scope>
    <source>
        <strain evidence="1">MG17</strain>
    </source>
</reference>
<dbReference type="RefSeq" id="WP_254295152.1">
    <property type="nucleotide sequence ID" value="NZ_JAMLDX010000014.1"/>
</dbReference>
<keyword evidence="2" id="KW-1185">Reference proteome</keyword>
<sequence length="218" mass="24838">MSDLPIHCATADEPIQPLNGRDWQGPDIAVVMPIEQMLDVLRELDDDEVGYVALWLRMVDTVGCKVLLDYDRDATRGLMHWTPCDPQIRHRSRYMHFLFEDLARIDGRQELLADYLEERGCYSDRRPRNPRETTAALRSFIQTGGRLLLTPAGRVFIGGGVPRALIDGTDEEVEACRVATMTFIDVRKRYRADPQLKRALRMLGTPTNNGWRVLEAAA</sequence>
<dbReference type="Proteomes" id="UP001139451">
    <property type="component" value="Unassembled WGS sequence"/>
</dbReference>
<dbReference type="AlphaFoldDB" id="A0A9X2HR88"/>
<organism evidence="1 2">
    <name type="scientific">Sphingomonas tagetis</name>
    <dbReference type="NCBI Taxonomy" id="2949092"/>
    <lineage>
        <taxon>Bacteria</taxon>
        <taxon>Pseudomonadati</taxon>
        <taxon>Pseudomonadota</taxon>
        <taxon>Alphaproteobacteria</taxon>
        <taxon>Sphingomonadales</taxon>
        <taxon>Sphingomonadaceae</taxon>
        <taxon>Sphingomonas</taxon>
    </lineage>
</organism>
<accession>A0A9X2HR88</accession>
<proteinExistence type="predicted"/>
<comment type="caution">
    <text evidence="1">The sequence shown here is derived from an EMBL/GenBank/DDBJ whole genome shotgun (WGS) entry which is preliminary data.</text>
</comment>
<evidence type="ECO:0000313" key="1">
    <source>
        <dbReference type="EMBL" id="MCP3732048.1"/>
    </source>
</evidence>